<dbReference type="RefSeq" id="WP_222404731.1">
    <property type="nucleotide sequence ID" value="NZ_JAHVKP010000001.1"/>
</dbReference>
<gene>
    <name evidence="3" type="ORF">KUV31_04930</name>
</gene>
<dbReference type="PROSITE" id="PS51257">
    <property type="entry name" value="PROKAR_LIPOPROTEIN"/>
    <property type="match status" value="1"/>
</dbReference>
<name>A0A9Q3S0B9_9SPHN</name>
<feature type="region of interest" description="Disordered" evidence="1">
    <location>
        <begin position="18"/>
        <end position="51"/>
    </location>
</feature>
<evidence type="ECO:0000313" key="3">
    <source>
        <dbReference type="EMBL" id="MBY6217682.1"/>
    </source>
</evidence>
<comment type="caution">
    <text evidence="3">The sequence shown here is derived from an EMBL/GenBank/DDBJ whole genome shotgun (WGS) entry which is preliminary data.</text>
</comment>
<feature type="compositionally biased region" description="Low complexity" evidence="1">
    <location>
        <begin position="37"/>
        <end position="51"/>
    </location>
</feature>
<dbReference type="EMBL" id="JAHVKP010000001">
    <property type="protein sequence ID" value="MBY6217682.1"/>
    <property type="molecule type" value="Genomic_DNA"/>
</dbReference>
<protein>
    <submittedName>
        <fullName evidence="3">Phosphodiester glycosidase family protein</fullName>
    </submittedName>
</protein>
<dbReference type="Proteomes" id="UP000824927">
    <property type="component" value="Unassembled WGS sequence"/>
</dbReference>
<sequence length="282" mass="30593">MMRAALLIPLALLAGCEPPAEGEPVTRTRIDGKVEPQEQVTPTSEPTETVTTQVESACRSIIFEDTPLTHCLATPSRHTISADLGPSGGEPYRSLSAFSRTRDSAGIAFAMNGGMYDEDGEPIGYFVEDSERLQTLNTNDGAGNFHMKPNGVFFGSDGKWEVRSTDDFLANVTERPQFGTQSGPMLVIDGQLHPEISHDGESRLVRNGVGVDERGRAHFVISNAPISFGKLARFYRDELDVKNALYLDGNVSALWNPVTERLDTGAPIGPIIVVEKKEASSE</sequence>
<dbReference type="Pfam" id="PF09992">
    <property type="entry name" value="NAGPA"/>
    <property type="match status" value="1"/>
</dbReference>
<reference evidence="3" key="1">
    <citation type="submission" date="2021-06" db="EMBL/GenBank/DDBJ databases">
        <title>50 bacteria genomes isolated from Dapeng, Shenzhen, China.</title>
        <authorList>
            <person name="Zheng W."/>
            <person name="Yu S."/>
            <person name="Huang Y."/>
        </authorList>
    </citation>
    <scope>NUCLEOTIDE SEQUENCE</scope>
    <source>
        <strain evidence="3">DP4N28-2</strain>
    </source>
</reference>
<organism evidence="3 4">
    <name type="scientific">Qipengyuania aquimaris</name>
    <dbReference type="NCBI Taxonomy" id="255984"/>
    <lineage>
        <taxon>Bacteria</taxon>
        <taxon>Pseudomonadati</taxon>
        <taxon>Pseudomonadota</taxon>
        <taxon>Alphaproteobacteria</taxon>
        <taxon>Sphingomonadales</taxon>
        <taxon>Erythrobacteraceae</taxon>
        <taxon>Qipengyuania</taxon>
    </lineage>
</organism>
<evidence type="ECO:0000256" key="1">
    <source>
        <dbReference type="SAM" id="MobiDB-lite"/>
    </source>
</evidence>
<dbReference type="GO" id="GO:0016798">
    <property type="term" value="F:hydrolase activity, acting on glycosyl bonds"/>
    <property type="evidence" value="ECO:0007669"/>
    <property type="project" value="UniProtKB-KW"/>
</dbReference>
<accession>A0A9Q3S0B9</accession>
<keyword evidence="3" id="KW-0326">Glycosidase</keyword>
<evidence type="ECO:0000259" key="2">
    <source>
        <dbReference type="Pfam" id="PF09992"/>
    </source>
</evidence>
<dbReference type="InterPro" id="IPR018711">
    <property type="entry name" value="NAGPA"/>
</dbReference>
<feature type="domain" description="Phosphodiester glycosidase" evidence="2">
    <location>
        <begin position="106"/>
        <end position="255"/>
    </location>
</feature>
<evidence type="ECO:0000313" key="4">
    <source>
        <dbReference type="Proteomes" id="UP000824927"/>
    </source>
</evidence>
<feature type="compositionally biased region" description="Basic and acidic residues" evidence="1">
    <location>
        <begin position="24"/>
        <end position="36"/>
    </location>
</feature>
<dbReference type="AlphaFoldDB" id="A0A9Q3S0B9"/>
<keyword evidence="3" id="KW-0378">Hydrolase</keyword>
<proteinExistence type="predicted"/>